<reference evidence="1" key="1">
    <citation type="journal article" date="2016" name="Nat. Genet.">
        <title>A high-quality carrot genome assembly provides new insights into carotenoid accumulation and asterid genome evolution.</title>
        <authorList>
            <person name="Iorizzo M."/>
            <person name="Ellison S."/>
            <person name="Senalik D."/>
            <person name="Zeng P."/>
            <person name="Satapoomin P."/>
            <person name="Huang J."/>
            <person name="Bowman M."/>
            <person name="Iovene M."/>
            <person name="Sanseverino W."/>
            <person name="Cavagnaro P."/>
            <person name="Yildiz M."/>
            <person name="Macko-Podgorni A."/>
            <person name="Moranska E."/>
            <person name="Grzebelus E."/>
            <person name="Grzebelus D."/>
            <person name="Ashrafi H."/>
            <person name="Zheng Z."/>
            <person name="Cheng S."/>
            <person name="Spooner D."/>
            <person name="Van Deynze A."/>
            <person name="Simon P."/>
        </authorList>
    </citation>
    <scope>NUCLEOTIDE SEQUENCE</scope>
    <source>
        <tissue evidence="1">Leaf</tissue>
    </source>
</reference>
<protein>
    <submittedName>
        <fullName evidence="1">Uncharacterized protein</fullName>
    </submittedName>
</protein>
<dbReference type="AlphaFoldDB" id="A0AAF0WVQ2"/>
<reference evidence="1" key="2">
    <citation type="submission" date="2022-03" db="EMBL/GenBank/DDBJ databases">
        <title>Draft title - Genomic analysis of global carrot germplasm unveils the trajectory of domestication and the origin of high carotenoid orange carrot.</title>
        <authorList>
            <person name="Iorizzo M."/>
            <person name="Ellison S."/>
            <person name="Senalik D."/>
            <person name="Macko-Podgorni A."/>
            <person name="Grzebelus D."/>
            <person name="Bostan H."/>
            <person name="Rolling W."/>
            <person name="Curaba J."/>
            <person name="Simon P."/>
        </authorList>
    </citation>
    <scope>NUCLEOTIDE SEQUENCE</scope>
    <source>
        <tissue evidence="1">Leaf</tissue>
    </source>
</reference>
<name>A0AAF0WVQ2_DAUCS</name>
<dbReference type="Proteomes" id="UP000077755">
    <property type="component" value="Chromosome 4"/>
</dbReference>
<evidence type="ECO:0000313" key="2">
    <source>
        <dbReference type="Proteomes" id="UP000077755"/>
    </source>
</evidence>
<gene>
    <name evidence="1" type="ORF">DCAR_0415078</name>
</gene>
<evidence type="ECO:0000313" key="1">
    <source>
        <dbReference type="EMBL" id="WOG95751.1"/>
    </source>
</evidence>
<dbReference type="EMBL" id="CP093346">
    <property type="protein sequence ID" value="WOG95751.1"/>
    <property type="molecule type" value="Genomic_DNA"/>
</dbReference>
<proteinExistence type="predicted"/>
<sequence length="84" mass="9288">MQGWKLKLLSHAGREILIKANILSKPKCEGGMGFRDFRAFNLALLAKQGWRLTTNPSSFCERVLKSIYFPAGSFLTAVNGARAS</sequence>
<accession>A0AAF0WVQ2</accession>
<keyword evidence="2" id="KW-1185">Reference proteome</keyword>
<organism evidence="1 2">
    <name type="scientific">Daucus carota subsp. sativus</name>
    <name type="common">Carrot</name>
    <dbReference type="NCBI Taxonomy" id="79200"/>
    <lineage>
        <taxon>Eukaryota</taxon>
        <taxon>Viridiplantae</taxon>
        <taxon>Streptophyta</taxon>
        <taxon>Embryophyta</taxon>
        <taxon>Tracheophyta</taxon>
        <taxon>Spermatophyta</taxon>
        <taxon>Magnoliopsida</taxon>
        <taxon>eudicotyledons</taxon>
        <taxon>Gunneridae</taxon>
        <taxon>Pentapetalae</taxon>
        <taxon>asterids</taxon>
        <taxon>campanulids</taxon>
        <taxon>Apiales</taxon>
        <taxon>Apiaceae</taxon>
        <taxon>Apioideae</taxon>
        <taxon>Scandiceae</taxon>
        <taxon>Daucinae</taxon>
        <taxon>Daucus</taxon>
        <taxon>Daucus sect. Daucus</taxon>
    </lineage>
</organism>